<evidence type="ECO:0000313" key="6">
    <source>
        <dbReference type="EMBL" id="MBC6679412.1"/>
    </source>
</evidence>
<evidence type="ECO:0000256" key="5">
    <source>
        <dbReference type="SAM" id="Phobius"/>
    </source>
</evidence>
<dbReference type="PANTHER" id="PTHR37955">
    <property type="entry name" value="TELLURITE RESISTANCE PROTEIN TEHA"/>
    <property type="match status" value="1"/>
</dbReference>
<dbReference type="GO" id="GO:0046583">
    <property type="term" value="F:monoatomic cation efflux transmembrane transporter activity"/>
    <property type="evidence" value="ECO:0007669"/>
    <property type="project" value="TreeGrafter"/>
</dbReference>
<protein>
    <submittedName>
        <fullName evidence="6">TDT family transporter</fullName>
    </submittedName>
</protein>
<feature type="transmembrane region" description="Helical" evidence="5">
    <location>
        <begin position="39"/>
        <end position="60"/>
    </location>
</feature>
<comment type="subcellular location">
    <subcellularLocation>
        <location evidence="1">Membrane</location>
        <topology evidence="1">Multi-pass membrane protein</topology>
    </subcellularLocation>
</comment>
<organism evidence="6 7">
    <name type="scientific">Zhenpiania hominis</name>
    <dbReference type="NCBI Taxonomy" id="2763644"/>
    <lineage>
        <taxon>Bacteria</taxon>
        <taxon>Bacillati</taxon>
        <taxon>Bacillota</taxon>
        <taxon>Clostridia</taxon>
        <taxon>Peptostreptococcales</taxon>
        <taxon>Anaerovoracaceae</taxon>
        <taxon>Zhenpiania</taxon>
    </lineage>
</organism>
<feature type="transmembrane region" description="Helical" evidence="5">
    <location>
        <begin position="188"/>
        <end position="206"/>
    </location>
</feature>
<dbReference type="AlphaFoldDB" id="A0A923NLK0"/>
<dbReference type="Pfam" id="PF03595">
    <property type="entry name" value="SLAC1"/>
    <property type="match status" value="1"/>
</dbReference>
<dbReference type="InterPro" id="IPR004695">
    <property type="entry name" value="SLAC1/Mae1/Ssu1/TehA"/>
</dbReference>
<dbReference type="PANTHER" id="PTHR37955:SF1">
    <property type="entry name" value="DEP DOMAIN-CONTAINING PROTEIN"/>
    <property type="match status" value="1"/>
</dbReference>
<dbReference type="GO" id="GO:0005886">
    <property type="term" value="C:plasma membrane"/>
    <property type="evidence" value="ECO:0007669"/>
    <property type="project" value="TreeGrafter"/>
</dbReference>
<feature type="transmembrane region" description="Helical" evidence="5">
    <location>
        <begin position="278"/>
        <end position="300"/>
    </location>
</feature>
<dbReference type="RefSeq" id="WP_187302518.1">
    <property type="nucleotide sequence ID" value="NZ_JACRYT010000004.1"/>
</dbReference>
<keyword evidence="3 5" id="KW-1133">Transmembrane helix</keyword>
<feature type="transmembrane region" description="Helical" evidence="5">
    <location>
        <begin position="125"/>
        <end position="145"/>
    </location>
</feature>
<dbReference type="InterPro" id="IPR038665">
    <property type="entry name" value="Voltage-dep_anion_channel_sf"/>
</dbReference>
<dbReference type="CDD" id="cd09325">
    <property type="entry name" value="TDT_C4-dicarb_trans"/>
    <property type="match status" value="1"/>
</dbReference>
<evidence type="ECO:0000256" key="2">
    <source>
        <dbReference type="ARBA" id="ARBA00022692"/>
    </source>
</evidence>
<keyword evidence="7" id="KW-1185">Reference proteome</keyword>
<feature type="transmembrane region" description="Helical" evidence="5">
    <location>
        <begin position="157"/>
        <end position="176"/>
    </location>
</feature>
<dbReference type="EMBL" id="JACRYT010000004">
    <property type="protein sequence ID" value="MBC6679412.1"/>
    <property type="molecule type" value="Genomic_DNA"/>
</dbReference>
<evidence type="ECO:0000256" key="4">
    <source>
        <dbReference type="ARBA" id="ARBA00023136"/>
    </source>
</evidence>
<feature type="transmembrane region" description="Helical" evidence="5">
    <location>
        <begin position="245"/>
        <end position="266"/>
    </location>
</feature>
<keyword evidence="4 5" id="KW-0472">Membrane</keyword>
<gene>
    <name evidence="6" type="ORF">H9L42_06190</name>
</gene>
<sequence length="310" mass="33684">MKQFIKQFPLPVCGLALGLASSGNLLQTYGIGELKGLCGALAAVLLFFMLLKGICFANVLKEELKNPALAGISATFPMALMILSTYIAPLAFSAAMCIWLAAIILQLVIMVFFTKRFILNFKLESMVPSYFIVYVGLVAAAISSVPFEQSRIGAATFWFSLFSFFLLLIPVTLRYIRYPKVPQPLQPLFCIYAAPPNICLTGYLSLEAASSCGMVAVLYLAGLLSYLIAFLYLLRCLKLPFFPSYAAFSFPFVISAAASKATAGYLAGQGGLEEVVSIIAMAQTGIAVLLLAYVCTRYLLFFLRVGSTKE</sequence>
<feature type="transmembrane region" description="Helical" evidence="5">
    <location>
        <begin position="212"/>
        <end position="233"/>
    </location>
</feature>
<evidence type="ECO:0000256" key="1">
    <source>
        <dbReference type="ARBA" id="ARBA00004141"/>
    </source>
</evidence>
<proteinExistence type="predicted"/>
<comment type="caution">
    <text evidence="6">The sequence shown here is derived from an EMBL/GenBank/DDBJ whole genome shotgun (WGS) entry which is preliminary data.</text>
</comment>
<accession>A0A923NLK0</accession>
<feature type="transmembrane region" description="Helical" evidence="5">
    <location>
        <begin position="67"/>
        <end position="87"/>
    </location>
</feature>
<dbReference type="Gene3D" id="1.50.10.150">
    <property type="entry name" value="Voltage-dependent anion channel"/>
    <property type="match status" value="1"/>
</dbReference>
<name>A0A923NLK0_9FIRM</name>
<reference evidence="6" key="1">
    <citation type="submission" date="2020-08" db="EMBL/GenBank/DDBJ databases">
        <title>Genome public.</title>
        <authorList>
            <person name="Liu C."/>
            <person name="Sun Q."/>
        </authorList>
    </citation>
    <scope>NUCLEOTIDE SEQUENCE</scope>
    <source>
        <strain evidence="6">BX12</strain>
    </source>
</reference>
<evidence type="ECO:0000256" key="3">
    <source>
        <dbReference type="ARBA" id="ARBA00022989"/>
    </source>
</evidence>
<evidence type="ECO:0000313" key="7">
    <source>
        <dbReference type="Proteomes" id="UP000602647"/>
    </source>
</evidence>
<dbReference type="InterPro" id="IPR052951">
    <property type="entry name" value="Tellurite_res_ion_channel"/>
</dbReference>
<keyword evidence="2 5" id="KW-0812">Transmembrane</keyword>
<feature type="transmembrane region" description="Helical" evidence="5">
    <location>
        <begin position="93"/>
        <end position="113"/>
    </location>
</feature>
<dbReference type="Proteomes" id="UP000602647">
    <property type="component" value="Unassembled WGS sequence"/>
</dbReference>